<sequence length="140" mass="15146">MSIIKIDPAKSAPTPDMVDAERDRRIAAGFTFQGVDYQSRPEDRENIMGACTAALAAIMAGAQPDDFRWHGGDADFVWLAADNSAHPLDAQTMFAFGKAAMSHKQSHIFAGRALKDTSPIPADYAANPAYWPDPFTFAVA</sequence>
<dbReference type="Proteomes" id="UP001060123">
    <property type="component" value="Chromosome"/>
</dbReference>
<gene>
    <name evidence="2" type="ORF">N2599_14115</name>
</gene>
<dbReference type="EMBL" id="CP104143">
    <property type="protein sequence ID" value="UWU13280.1"/>
    <property type="molecule type" value="Genomic_DNA"/>
</dbReference>
<protein>
    <submittedName>
        <fullName evidence="2">DUF4376 domain-containing protein</fullName>
    </submittedName>
</protein>
<dbReference type="InterPro" id="IPR025484">
    <property type="entry name" value="DUF4376"/>
</dbReference>
<reference evidence="2" key="1">
    <citation type="submission" date="2022-09" db="EMBL/GenBank/DDBJ databases">
        <title>Australian commercial rhizobial inoculants.</title>
        <authorList>
            <person name="Kohlmeier M.G."/>
            <person name="O'Hara G.W."/>
            <person name="Colombi E."/>
            <person name="Ramsay J.P."/>
            <person name="Terpolilli J."/>
        </authorList>
    </citation>
    <scope>NUCLEOTIDE SEQUENCE</scope>
    <source>
        <strain evidence="2">WSM1592</strain>
    </source>
</reference>
<feature type="domain" description="DUF4376" evidence="1">
    <location>
        <begin position="16"/>
        <end position="118"/>
    </location>
</feature>
<dbReference type="RefSeq" id="WP_027508151.1">
    <property type="nucleotide sequence ID" value="NZ_CP104143.1"/>
</dbReference>
<evidence type="ECO:0000313" key="2">
    <source>
        <dbReference type="EMBL" id="UWU13280.1"/>
    </source>
</evidence>
<dbReference type="Pfam" id="PF14301">
    <property type="entry name" value="DUF4376"/>
    <property type="match status" value="1"/>
</dbReference>
<name>A0ABY5XFD8_RHISU</name>
<evidence type="ECO:0000313" key="3">
    <source>
        <dbReference type="Proteomes" id="UP001060123"/>
    </source>
</evidence>
<proteinExistence type="predicted"/>
<organism evidence="2 3">
    <name type="scientific">Rhizobium sullae</name>
    <name type="common">Rhizobium hedysari</name>
    <dbReference type="NCBI Taxonomy" id="50338"/>
    <lineage>
        <taxon>Bacteria</taxon>
        <taxon>Pseudomonadati</taxon>
        <taxon>Pseudomonadota</taxon>
        <taxon>Alphaproteobacteria</taxon>
        <taxon>Hyphomicrobiales</taxon>
        <taxon>Rhizobiaceae</taxon>
        <taxon>Rhizobium/Agrobacterium group</taxon>
        <taxon>Rhizobium</taxon>
    </lineage>
</organism>
<accession>A0ABY5XFD8</accession>
<evidence type="ECO:0000259" key="1">
    <source>
        <dbReference type="Pfam" id="PF14301"/>
    </source>
</evidence>
<keyword evidence="3" id="KW-1185">Reference proteome</keyword>